<evidence type="ECO:0000313" key="1">
    <source>
        <dbReference type="EMBL" id="KAG2571476.1"/>
    </source>
</evidence>
<dbReference type="AlphaFoldDB" id="A0A8T0QKU0"/>
<organism evidence="1 2">
    <name type="scientific">Panicum virgatum</name>
    <name type="common">Blackwell switchgrass</name>
    <dbReference type="NCBI Taxonomy" id="38727"/>
    <lineage>
        <taxon>Eukaryota</taxon>
        <taxon>Viridiplantae</taxon>
        <taxon>Streptophyta</taxon>
        <taxon>Embryophyta</taxon>
        <taxon>Tracheophyta</taxon>
        <taxon>Spermatophyta</taxon>
        <taxon>Magnoliopsida</taxon>
        <taxon>Liliopsida</taxon>
        <taxon>Poales</taxon>
        <taxon>Poaceae</taxon>
        <taxon>PACMAD clade</taxon>
        <taxon>Panicoideae</taxon>
        <taxon>Panicodae</taxon>
        <taxon>Paniceae</taxon>
        <taxon>Panicinae</taxon>
        <taxon>Panicum</taxon>
        <taxon>Panicum sect. Hiantes</taxon>
    </lineage>
</organism>
<proteinExistence type="predicted"/>
<keyword evidence="2" id="KW-1185">Reference proteome</keyword>
<gene>
    <name evidence="1" type="ORF">PVAP13_7KG126555</name>
</gene>
<evidence type="ECO:0000313" key="2">
    <source>
        <dbReference type="Proteomes" id="UP000823388"/>
    </source>
</evidence>
<dbReference type="EMBL" id="CM029049">
    <property type="protein sequence ID" value="KAG2571476.1"/>
    <property type="molecule type" value="Genomic_DNA"/>
</dbReference>
<sequence>AAREGENNVILTTERLCELNQQDLIYGTTTITTVSFRAILVLVLEKLDLTYMGGEPFFTRGLKFQAKLTFYTANQFNTLLFDIYSCECEYIIRKRRRVHSSVL</sequence>
<dbReference type="Proteomes" id="UP000823388">
    <property type="component" value="Chromosome 7K"/>
</dbReference>
<name>A0A8T0QKU0_PANVG</name>
<comment type="caution">
    <text evidence="1">The sequence shown here is derived from an EMBL/GenBank/DDBJ whole genome shotgun (WGS) entry which is preliminary data.</text>
</comment>
<feature type="non-terminal residue" evidence="1">
    <location>
        <position position="1"/>
    </location>
</feature>
<protein>
    <submittedName>
        <fullName evidence="1">Uncharacterized protein</fullName>
    </submittedName>
</protein>
<accession>A0A8T0QKU0</accession>
<reference evidence="1" key="1">
    <citation type="submission" date="2020-05" db="EMBL/GenBank/DDBJ databases">
        <title>WGS assembly of Panicum virgatum.</title>
        <authorList>
            <person name="Lovell J.T."/>
            <person name="Jenkins J."/>
            <person name="Shu S."/>
            <person name="Juenger T.E."/>
            <person name="Schmutz J."/>
        </authorList>
    </citation>
    <scope>NUCLEOTIDE SEQUENCE</scope>
    <source>
        <strain evidence="1">AP13</strain>
    </source>
</reference>